<dbReference type="EMBL" id="BLBS01000035">
    <property type="protein sequence ID" value="GET89366.1"/>
    <property type="molecule type" value="Genomic_DNA"/>
</dbReference>
<protein>
    <submittedName>
        <fullName evidence="1">Uncharacterized protein</fullName>
    </submittedName>
</protein>
<reference evidence="1" key="1">
    <citation type="submission" date="2019-11" db="EMBL/GenBank/DDBJ databases">
        <title>Leishmania tarentolae CDS.</title>
        <authorList>
            <person name="Goto Y."/>
            <person name="Yamagishi J."/>
        </authorList>
    </citation>
    <scope>NUCLEOTIDE SEQUENCE [LARGE SCALE GENOMIC DNA]</scope>
    <source>
        <strain evidence="1">Parrot Tar II</strain>
    </source>
</reference>
<accession>A0A640KI11</accession>
<keyword evidence="2" id="KW-1185">Reference proteome</keyword>
<comment type="caution">
    <text evidence="1">The sequence shown here is derived from an EMBL/GenBank/DDBJ whole genome shotgun (WGS) entry which is preliminary data.</text>
</comment>
<evidence type="ECO:0000313" key="1">
    <source>
        <dbReference type="EMBL" id="GET89366.1"/>
    </source>
</evidence>
<sequence>MRKKGSLQKLHVVPLRLSHPDALAVVDLVVNGVVLRLHLASRCLPCAYTVALPVDAVRADARRYNGFTELRFSVDVLQRTARCRGLFLALRFPWGTVHYLGPLTHNASVFSARFVREVPSTVTLVVDVDWCAPVEVGAPLPCEMLLKEHVRTVIENDEFCGSIAAAHVQNLVRDLPFYEAGMQRFRTWSEYVTFFAECYHCWKIVQYEPEEHAALGLSSRTPVREQRMVANCYADDYTRADVHRDRVKRRALQEFRECLASQGVELSWSPRKDRKAEPFFNLPRKVLGRLGCERSFRTLNSPNYVHVLEGLRASHSVLFSELHPVQVDAVVSTDTSEELLLRRVPTIKQPPSLLQE</sequence>
<evidence type="ECO:0000313" key="2">
    <source>
        <dbReference type="Proteomes" id="UP000419144"/>
    </source>
</evidence>
<name>A0A640KI11_LEITA</name>
<dbReference type="Proteomes" id="UP000419144">
    <property type="component" value="Unassembled WGS sequence"/>
</dbReference>
<dbReference type="OrthoDB" id="257299at2759"/>
<organism evidence="1 2">
    <name type="scientific">Leishmania tarentolae</name>
    <name type="common">Sauroleishmania tarentolae</name>
    <dbReference type="NCBI Taxonomy" id="5689"/>
    <lineage>
        <taxon>Eukaryota</taxon>
        <taxon>Discoba</taxon>
        <taxon>Euglenozoa</taxon>
        <taxon>Kinetoplastea</taxon>
        <taxon>Metakinetoplastina</taxon>
        <taxon>Trypanosomatida</taxon>
        <taxon>Trypanosomatidae</taxon>
        <taxon>Leishmaniinae</taxon>
        <taxon>Leishmania</taxon>
        <taxon>lizard Leishmania</taxon>
    </lineage>
</organism>
<dbReference type="VEuPathDB" id="TriTrypDB:LtaPh_2601100"/>
<gene>
    <name evidence="1" type="ORF">LtaPh_2601100</name>
</gene>
<dbReference type="AlphaFoldDB" id="A0A640KI11"/>
<proteinExistence type="predicted"/>